<keyword evidence="1" id="KW-0723">Serine/threonine-protein kinase</keyword>
<dbReference type="Gene3D" id="1.10.510.10">
    <property type="entry name" value="Transferase(Phosphotransferase) domain 1"/>
    <property type="match status" value="1"/>
</dbReference>
<gene>
    <name evidence="1" type="ORF">ICC18_15810</name>
</gene>
<organism evidence="1 2">
    <name type="scientific">Paenibacillus sedimenti</name>
    <dbReference type="NCBI Taxonomy" id="2770274"/>
    <lineage>
        <taxon>Bacteria</taxon>
        <taxon>Bacillati</taxon>
        <taxon>Bacillota</taxon>
        <taxon>Bacilli</taxon>
        <taxon>Bacillales</taxon>
        <taxon>Paenibacillaceae</taxon>
        <taxon>Paenibacillus</taxon>
    </lineage>
</organism>
<reference evidence="1" key="1">
    <citation type="submission" date="2020-09" db="EMBL/GenBank/DDBJ databases">
        <title>Draft Genome Sequence of Paenibacillus sp. WST5.</title>
        <authorList>
            <person name="Bao Z."/>
        </authorList>
    </citation>
    <scope>NUCLEOTIDE SEQUENCE</scope>
    <source>
        <strain evidence="1">WST5</strain>
    </source>
</reference>
<dbReference type="AlphaFoldDB" id="A0A926KQS6"/>
<dbReference type="SUPFAM" id="SSF56112">
    <property type="entry name" value="Protein kinase-like (PK-like)"/>
    <property type="match status" value="1"/>
</dbReference>
<dbReference type="EMBL" id="JACVVD010000005">
    <property type="protein sequence ID" value="MBD0381588.1"/>
    <property type="molecule type" value="Genomic_DNA"/>
</dbReference>
<dbReference type="GO" id="GO:0004674">
    <property type="term" value="F:protein serine/threonine kinase activity"/>
    <property type="evidence" value="ECO:0007669"/>
    <property type="project" value="UniProtKB-KW"/>
</dbReference>
<comment type="caution">
    <text evidence="1">The sequence shown here is derived from an EMBL/GenBank/DDBJ whole genome shotgun (WGS) entry which is preliminary data.</text>
</comment>
<sequence>MDDFKLIKFKKIKENGKNKIVIHNPTKLIMIGRGVQGAVFKLSEDRCVKIYVKRSDAAKEGDALKAAKKLPFVPRLYEVGSNYVIMEYLVGPNLKDHLKETKSISESITKQIIMIRKQLKRIGFIRIKTTLTHFIVTKGNVLKSIDHVDGLTMNDPYNPTMFLELKELGLLNTFLEQAMKIDPDSYDDWQKNIDFNKL</sequence>
<accession>A0A926KQS6</accession>
<keyword evidence="1" id="KW-0418">Kinase</keyword>
<dbReference type="Proteomes" id="UP000650466">
    <property type="component" value="Unassembled WGS sequence"/>
</dbReference>
<evidence type="ECO:0000313" key="1">
    <source>
        <dbReference type="EMBL" id="MBD0381588.1"/>
    </source>
</evidence>
<protein>
    <submittedName>
        <fullName evidence="1">Serine/threonine protein kinase</fullName>
    </submittedName>
</protein>
<name>A0A926KQS6_9BACL</name>
<keyword evidence="1" id="KW-0808">Transferase</keyword>
<keyword evidence="2" id="KW-1185">Reference proteome</keyword>
<dbReference type="RefSeq" id="WP_188175399.1">
    <property type="nucleotide sequence ID" value="NZ_JACVVD010000005.1"/>
</dbReference>
<evidence type="ECO:0000313" key="2">
    <source>
        <dbReference type="Proteomes" id="UP000650466"/>
    </source>
</evidence>
<proteinExistence type="predicted"/>
<dbReference type="InterPro" id="IPR011009">
    <property type="entry name" value="Kinase-like_dom_sf"/>
</dbReference>